<keyword evidence="1" id="KW-0175">Coiled coil</keyword>
<evidence type="ECO:0000256" key="1">
    <source>
        <dbReference type="SAM" id="Coils"/>
    </source>
</evidence>
<dbReference type="EMBL" id="JAAEDM010000074">
    <property type="protein sequence ID" value="MBR0673493.1"/>
    <property type="molecule type" value="Genomic_DNA"/>
</dbReference>
<dbReference type="InterPro" id="IPR006175">
    <property type="entry name" value="YjgF/YER057c/UK114"/>
</dbReference>
<dbReference type="Gene3D" id="3.30.1330.40">
    <property type="entry name" value="RutC-like"/>
    <property type="match status" value="1"/>
</dbReference>
<evidence type="ECO:0000313" key="2">
    <source>
        <dbReference type="EMBL" id="MBR0673493.1"/>
    </source>
</evidence>
<accession>A0A9X9X264</accession>
<reference evidence="2" key="2">
    <citation type="journal article" date="2021" name="Syst. Appl. Microbiol.">
        <title>Roseomonas hellenica sp. nov., isolated from roots of wild-growing Alkanna tinctoria.</title>
        <authorList>
            <person name="Rat A."/>
            <person name="Naranjo H.D."/>
            <person name="Lebbe L."/>
            <person name="Cnockaert M."/>
            <person name="Krigas N."/>
            <person name="Grigoriadou K."/>
            <person name="Maloupa E."/>
            <person name="Willems A."/>
        </authorList>
    </citation>
    <scope>NUCLEOTIDE SEQUENCE</scope>
    <source>
        <strain evidence="2">LMG 31231</strain>
    </source>
</reference>
<dbReference type="AlphaFoldDB" id="A0A9X9X264"/>
<dbReference type="Pfam" id="PF01042">
    <property type="entry name" value="Ribonuc_L-PSP"/>
    <property type="match status" value="1"/>
</dbReference>
<name>A0A9X9X264_9PROT</name>
<reference evidence="2" key="1">
    <citation type="submission" date="2020-01" db="EMBL/GenBank/DDBJ databases">
        <authorList>
            <person name="Rat A."/>
        </authorList>
    </citation>
    <scope>NUCLEOTIDE SEQUENCE</scope>
    <source>
        <strain evidence="2">LMG 31231</strain>
    </source>
</reference>
<dbReference type="InterPro" id="IPR035959">
    <property type="entry name" value="RutC-like_sf"/>
</dbReference>
<feature type="coiled-coil region" evidence="1">
    <location>
        <begin position="16"/>
        <end position="43"/>
    </location>
</feature>
<keyword evidence="3" id="KW-1185">Reference proteome</keyword>
<dbReference type="PANTHER" id="PTHR43857:SF1">
    <property type="entry name" value="YJGH FAMILY PROTEIN"/>
    <property type="match status" value="1"/>
</dbReference>
<dbReference type="Proteomes" id="UP001138751">
    <property type="component" value="Unassembled WGS sequence"/>
</dbReference>
<protein>
    <submittedName>
        <fullName evidence="2">RidA family protein</fullName>
    </submittedName>
</protein>
<proteinExistence type="predicted"/>
<dbReference type="SUPFAM" id="SSF55298">
    <property type="entry name" value="YjgF-like"/>
    <property type="match status" value="1"/>
</dbReference>
<sequence length="185" mass="20089">MLLIVAATATFSLYVIHKAARVISELGSNIAQLEQRLVGLEQANPALPGAKNVPPRRQGRHISSGSKFEEEIGYSRAVAVGDDIWVSGTTGYDYSTMTIQPDVVAQCDQTFRNIAAALEQAGASLDDVVRVLFIVPDPKDWQPCWPVIKKYLGKARPASTLIHTALMSPEMKIEIEVTARRGSAA</sequence>
<dbReference type="CDD" id="cd06154">
    <property type="entry name" value="YjgF_YER057c_UK114_like_6"/>
    <property type="match status" value="1"/>
</dbReference>
<evidence type="ECO:0000313" key="3">
    <source>
        <dbReference type="Proteomes" id="UP001138751"/>
    </source>
</evidence>
<dbReference type="PANTHER" id="PTHR43857">
    <property type="entry name" value="BLR7761 PROTEIN"/>
    <property type="match status" value="1"/>
</dbReference>
<organism evidence="2 3">
    <name type="scientific">Neoroseomonas soli</name>
    <dbReference type="NCBI Taxonomy" id="1081025"/>
    <lineage>
        <taxon>Bacteria</taxon>
        <taxon>Pseudomonadati</taxon>
        <taxon>Pseudomonadota</taxon>
        <taxon>Alphaproteobacteria</taxon>
        <taxon>Acetobacterales</taxon>
        <taxon>Acetobacteraceae</taxon>
        <taxon>Neoroseomonas</taxon>
    </lineage>
</organism>
<gene>
    <name evidence="2" type="ORF">GXW76_20135</name>
</gene>
<comment type="caution">
    <text evidence="2">The sequence shown here is derived from an EMBL/GenBank/DDBJ whole genome shotgun (WGS) entry which is preliminary data.</text>
</comment>